<dbReference type="KEGG" id="rmb:K529_002205"/>
<dbReference type="PROSITE" id="PS50222">
    <property type="entry name" value="EF_HAND_2"/>
    <property type="match status" value="1"/>
</dbReference>
<dbReference type="SUPFAM" id="SSF47473">
    <property type="entry name" value="EF-hand"/>
    <property type="match status" value="1"/>
</dbReference>
<proteinExistence type="predicted"/>
<gene>
    <name evidence="2" type="ORF">K529_002205</name>
</gene>
<dbReference type="Pfam" id="PF13202">
    <property type="entry name" value="EF-hand_5"/>
    <property type="match status" value="2"/>
</dbReference>
<dbReference type="Gene3D" id="1.10.238.10">
    <property type="entry name" value="EF-hand"/>
    <property type="match status" value="2"/>
</dbReference>
<dbReference type="AlphaFoldDB" id="A0A1B0ZZB1"/>
<name>A0A1B0ZZB1_9RHOB</name>
<dbReference type="GO" id="GO:0005509">
    <property type="term" value="F:calcium ion binding"/>
    <property type="evidence" value="ECO:0007669"/>
    <property type="project" value="InterPro"/>
</dbReference>
<reference evidence="2 3" key="1">
    <citation type="journal article" date="2016" name="ISME J.">
        <title>Global occurrence and heterogeneity of the Roseobacter-clade species Ruegeria mobilis.</title>
        <authorList>
            <person name="Sonnenschein E."/>
            <person name="Gram L."/>
        </authorList>
    </citation>
    <scope>NUCLEOTIDE SEQUENCE [LARGE SCALE GENOMIC DNA]</scope>
    <source>
        <strain evidence="2 3">F1926</strain>
    </source>
</reference>
<evidence type="ECO:0000313" key="3">
    <source>
        <dbReference type="Proteomes" id="UP000013243"/>
    </source>
</evidence>
<organism evidence="2 3">
    <name type="scientific">Tritonibacter mobilis F1926</name>
    <dbReference type="NCBI Taxonomy" id="1265309"/>
    <lineage>
        <taxon>Bacteria</taxon>
        <taxon>Pseudomonadati</taxon>
        <taxon>Pseudomonadota</taxon>
        <taxon>Alphaproteobacteria</taxon>
        <taxon>Rhodobacterales</taxon>
        <taxon>Paracoccaceae</taxon>
        <taxon>Tritonibacter</taxon>
    </lineage>
</organism>
<sequence length="155" mass="17321">MAQTLRPFVTDLQAVGLRPLFASLCLTVTLGATSVWADPDFLESLDFDGDGMVTVSEVALVRNQQFTQIDRDGDGKINPEEFDRSLQNARARFRQMGQGYQAHNASPGRIDAFTFADTDADGFISRREFHRHSDRFAHSLDRDGDGIVSHADMQR</sequence>
<dbReference type="EMBL" id="CP015230">
    <property type="protein sequence ID" value="ANP39567.1"/>
    <property type="molecule type" value="Genomic_DNA"/>
</dbReference>
<protein>
    <submittedName>
        <fullName evidence="2">Calcium sensor EFh</fullName>
    </submittedName>
</protein>
<evidence type="ECO:0000259" key="1">
    <source>
        <dbReference type="PROSITE" id="PS50222"/>
    </source>
</evidence>
<dbReference type="InterPro" id="IPR018247">
    <property type="entry name" value="EF_Hand_1_Ca_BS"/>
</dbReference>
<dbReference type="OrthoDB" id="7868132at2"/>
<evidence type="ECO:0000313" key="2">
    <source>
        <dbReference type="EMBL" id="ANP39567.1"/>
    </source>
</evidence>
<feature type="domain" description="EF-hand" evidence="1">
    <location>
        <begin position="66"/>
        <end position="92"/>
    </location>
</feature>
<dbReference type="PROSITE" id="PS00018">
    <property type="entry name" value="EF_HAND_1"/>
    <property type="match status" value="3"/>
</dbReference>
<accession>A0A1B0ZZB1</accession>
<dbReference type="RefSeq" id="WP_005648046.1">
    <property type="nucleotide sequence ID" value="NZ_CP015230.1"/>
</dbReference>
<dbReference type="STRING" id="1265309.K529_002205"/>
<dbReference type="Proteomes" id="UP000013243">
    <property type="component" value="Chromosome"/>
</dbReference>
<dbReference type="InterPro" id="IPR011992">
    <property type="entry name" value="EF-hand-dom_pair"/>
</dbReference>
<dbReference type="GeneID" id="28248607"/>
<dbReference type="InterPro" id="IPR002048">
    <property type="entry name" value="EF_hand_dom"/>
</dbReference>